<dbReference type="SUPFAM" id="SSF53955">
    <property type="entry name" value="Lysozyme-like"/>
    <property type="match status" value="1"/>
</dbReference>
<reference evidence="5" key="2">
    <citation type="submission" date="2023-01" db="EMBL/GenBank/DDBJ databases">
        <title>Draft genome sequence of Sneathiella chinensis strain NBRC 103408.</title>
        <authorList>
            <person name="Sun Q."/>
            <person name="Mori K."/>
        </authorList>
    </citation>
    <scope>NUCLEOTIDE SEQUENCE</scope>
    <source>
        <strain evidence="5">NBRC 103408</strain>
    </source>
</reference>
<evidence type="ECO:0000256" key="1">
    <source>
        <dbReference type="ARBA" id="ARBA00007734"/>
    </source>
</evidence>
<dbReference type="Pfam" id="PF01464">
    <property type="entry name" value="SLT"/>
    <property type="match status" value="1"/>
</dbReference>
<gene>
    <name evidence="5" type="ORF">GCM10007924_26060</name>
</gene>
<comment type="similarity">
    <text evidence="1">Belongs to the transglycosylase Slt family.</text>
</comment>
<reference evidence="5" key="1">
    <citation type="journal article" date="2014" name="Int. J. Syst. Evol. Microbiol.">
        <title>Complete genome of a new Firmicutes species belonging to the dominant human colonic microbiota ('Ruminococcus bicirculans') reveals two chromosomes and a selective capacity to utilize plant glucans.</title>
        <authorList>
            <consortium name="NISC Comparative Sequencing Program"/>
            <person name="Wegmann U."/>
            <person name="Louis P."/>
            <person name="Goesmann A."/>
            <person name="Henrissat B."/>
            <person name="Duncan S.H."/>
            <person name="Flint H.J."/>
        </authorList>
    </citation>
    <scope>NUCLEOTIDE SEQUENCE</scope>
    <source>
        <strain evidence="5">NBRC 103408</strain>
    </source>
</reference>
<organism evidence="5 6">
    <name type="scientific">Sneathiella chinensis</name>
    <dbReference type="NCBI Taxonomy" id="349750"/>
    <lineage>
        <taxon>Bacteria</taxon>
        <taxon>Pseudomonadati</taxon>
        <taxon>Pseudomonadota</taxon>
        <taxon>Alphaproteobacteria</taxon>
        <taxon>Sneathiellales</taxon>
        <taxon>Sneathiellaceae</taxon>
        <taxon>Sneathiella</taxon>
    </lineage>
</organism>
<dbReference type="InterPro" id="IPR000189">
    <property type="entry name" value="Transglyc_AS"/>
</dbReference>
<keyword evidence="6" id="KW-1185">Reference proteome</keyword>
<evidence type="ECO:0000313" key="5">
    <source>
        <dbReference type="EMBL" id="GLQ07385.1"/>
    </source>
</evidence>
<dbReference type="EMBL" id="BSNF01000008">
    <property type="protein sequence ID" value="GLQ07385.1"/>
    <property type="molecule type" value="Genomic_DNA"/>
</dbReference>
<evidence type="ECO:0000256" key="3">
    <source>
        <dbReference type="ARBA" id="ARBA00022729"/>
    </source>
</evidence>
<evidence type="ECO:0000259" key="4">
    <source>
        <dbReference type="Pfam" id="PF01464"/>
    </source>
</evidence>
<dbReference type="PANTHER" id="PTHR37423:SF2">
    <property type="entry name" value="MEMBRANE-BOUND LYTIC MUREIN TRANSGLYCOSYLASE C"/>
    <property type="match status" value="1"/>
</dbReference>
<accession>A0ABQ5U6Q7</accession>
<dbReference type="InterPro" id="IPR008258">
    <property type="entry name" value="Transglycosylase_SLT_dom_1"/>
</dbReference>
<dbReference type="Gene3D" id="1.10.530.10">
    <property type="match status" value="1"/>
</dbReference>
<dbReference type="Gene3D" id="1.25.20.10">
    <property type="entry name" value="Bacterial muramidases"/>
    <property type="match status" value="1"/>
</dbReference>
<comment type="similarity">
    <text evidence="2">Belongs to the virb1 family.</text>
</comment>
<name>A0ABQ5U6Q7_9PROT</name>
<dbReference type="SUPFAM" id="SSF48435">
    <property type="entry name" value="Bacterial muramidases"/>
    <property type="match status" value="1"/>
</dbReference>
<protein>
    <submittedName>
        <fullName evidence="5">Lytic transglycosylase</fullName>
    </submittedName>
</protein>
<dbReference type="Proteomes" id="UP001161409">
    <property type="component" value="Unassembled WGS sequence"/>
</dbReference>
<dbReference type="CDD" id="cd13401">
    <property type="entry name" value="Slt70-like"/>
    <property type="match status" value="1"/>
</dbReference>
<proteinExistence type="inferred from homology"/>
<dbReference type="PANTHER" id="PTHR37423">
    <property type="entry name" value="SOLUBLE LYTIC MUREIN TRANSGLYCOSYLASE-RELATED"/>
    <property type="match status" value="1"/>
</dbReference>
<sequence>MAGSLLLGTALTAPGAQANSGQATATLLVDDGIERESRAVVPRSKPDLRNVPVPRPNPGTVVASIAPSLPAADVPLPKERPVSLILPPKPFDTGLMSAKDRKIYTQAFREMRQRNWQKAISLADTAKYDLPAKYIRWSWLKAYKGGASFHDITSFLIDNPDWPYRGTLMRRAEEALVNPAPADRTLSWFSDRTPLTGMGMLRYGEALLSVGQKDKGQDWIRQAWAEGNFSEGLEKQFLASHKDRLTKADHEARMDRLLWDHRADDAIRMLDRVGSTAKKLAVARIRLMRMKGNVDAAINNIPAEFQNDPGLLYERTRWRRRKGMHEGAQEILLGLNGDASNPELWWTERHIQSRKLLHKGYVSEAYRLASQHGLTTGADFAAAEWLSGWISLRFLHDYKVALDHFTRFYNNVSYPISRARGAYWTGRAYAALKDKRSAQYWYEEATRYATTFYGQVALGELGKYHMPSIPVTPHPDTATRKAFEKNELVLISRHLAELGEGRRSRPFLLALTEQAKTPQQYAYFSELAHTIERPDYAVTVAKRASQLGTELTHISWPTHTPTTEKPPIEKPLVLAITRQESAFAADAVSHAGARGLMQLMPATAKSVSRKLNLSYSTSRLTADPAYNTLLGSTYLGNLIDRFDGSYILAIASYNAGPGRTNQWIREWGDPRLGEIDNIDWIELIPFSETRNYVQRVMENLQVYRQLLGNNERQLVQIAEDLDRGRSLN</sequence>
<dbReference type="RefSeq" id="WP_169561461.1">
    <property type="nucleotide sequence ID" value="NZ_BSNF01000008.1"/>
</dbReference>
<evidence type="ECO:0000256" key="2">
    <source>
        <dbReference type="ARBA" id="ARBA00009387"/>
    </source>
</evidence>
<dbReference type="PROSITE" id="PS00922">
    <property type="entry name" value="TRANSGLYCOSYLASE"/>
    <property type="match status" value="1"/>
</dbReference>
<dbReference type="InterPro" id="IPR023346">
    <property type="entry name" value="Lysozyme-like_dom_sf"/>
</dbReference>
<comment type="caution">
    <text evidence="5">The sequence shown here is derived from an EMBL/GenBank/DDBJ whole genome shotgun (WGS) entry which is preliminary data.</text>
</comment>
<evidence type="ECO:0000313" key="6">
    <source>
        <dbReference type="Proteomes" id="UP001161409"/>
    </source>
</evidence>
<feature type="domain" description="Transglycosylase SLT" evidence="4">
    <location>
        <begin position="563"/>
        <end position="666"/>
    </location>
</feature>
<keyword evidence="3" id="KW-0732">Signal</keyword>
<dbReference type="InterPro" id="IPR008939">
    <property type="entry name" value="Lytic_TGlycosylase_superhlx_U"/>
</dbReference>